<evidence type="ECO:0000313" key="2">
    <source>
        <dbReference type="EMBL" id="ATX80426.1"/>
    </source>
</evidence>
<keyword evidence="1" id="KW-0812">Transmembrane</keyword>
<name>A0A2K8L820_MARES</name>
<evidence type="ECO:0000256" key="1">
    <source>
        <dbReference type="SAM" id="Phobius"/>
    </source>
</evidence>
<keyword evidence="1" id="KW-1133">Transmembrane helix</keyword>
<reference evidence="2 3" key="1">
    <citation type="submission" date="2016-12" db="EMBL/GenBank/DDBJ databases">
        <title>Isolation and genomic insights into novel planktonic Zetaproteobacteria from stratified waters of the Chesapeake Bay.</title>
        <authorList>
            <person name="McAllister S.M."/>
            <person name="Kato S."/>
            <person name="Chan C.S."/>
            <person name="Chiu B.K."/>
            <person name="Field E.K."/>
        </authorList>
    </citation>
    <scope>NUCLEOTIDE SEQUENCE [LARGE SCALE GENOMIC DNA]</scope>
    <source>
        <strain evidence="2 3">CP-5</strain>
    </source>
</reference>
<feature type="transmembrane region" description="Helical" evidence="1">
    <location>
        <begin position="192"/>
        <end position="211"/>
    </location>
</feature>
<dbReference type="KEGG" id="maes:Ga0123461_2020"/>
<dbReference type="EMBL" id="CP018799">
    <property type="protein sequence ID" value="ATX80426.1"/>
    <property type="molecule type" value="Genomic_DNA"/>
</dbReference>
<keyword evidence="3" id="KW-1185">Reference proteome</keyword>
<protein>
    <submittedName>
        <fullName evidence="2">Uncharacterized protein</fullName>
    </submittedName>
</protein>
<dbReference type="AlphaFoldDB" id="A0A2K8L820"/>
<keyword evidence="1" id="KW-0472">Membrane</keyword>
<sequence length="228" mass="26173">MGYSGMATRRVEKRIAKEIVKDINKLRLLHIGRKTDLKMIFSTGFIAYFFELMEKRKHSRVFQNLLDGYLKSGRYPVSLKKAMEGKEEVDESEVHKFSEKIDKEHVIKQFVSFALFKKLYIVKDLAKATTIDEIRLEEMRASIVFFDKVLSDLKGHAEGETGRVIGHALTIGADITTLIQSKESHRRNHLKPLFAAVALFIATYLLAFTLIDLDASYNALLGFIMFDY</sequence>
<evidence type="ECO:0000313" key="3">
    <source>
        <dbReference type="Proteomes" id="UP000231701"/>
    </source>
</evidence>
<gene>
    <name evidence="2" type="ORF">Ga0123461_2020</name>
</gene>
<dbReference type="Proteomes" id="UP000231701">
    <property type="component" value="Chromosome"/>
</dbReference>
<organism evidence="2 3">
    <name type="scientific">Mariprofundus aestuarium</name>
    <dbReference type="NCBI Taxonomy" id="1921086"/>
    <lineage>
        <taxon>Bacteria</taxon>
        <taxon>Pseudomonadati</taxon>
        <taxon>Pseudomonadota</taxon>
        <taxon>Candidatius Mariprofundia</taxon>
        <taxon>Mariprofundales</taxon>
        <taxon>Mariprofundaceae</taxon>
        <taxon>Mariprofundus</taxon>
    </lineage>
</organism>
<proteinExistence type="predicted"/>
<accession>A0A2K8L820</accession>